<dbReference type="SUPFAM" id="SSF56672">
    <property type="entry name" value="DNA/RNA polymerases"/>
    <property type="match status" value="1"/>
</dbReference>
<reference evidence="18" key="1">
    <citation type="journal article" date="2019" name="Int. J. Syst. Evol. Microbiol.">
        <title>The Global Catalogue of Microorganisms (GCM) 10K type strain sequencing project: providing services to taxonomists for standard genome sequencing and annotation.</title>
        <authorList>
            <consortium name="The Broad Institute Genomics Platform"/>
            <consortium name="The Broad Institute Genome Sequencing Center for Infectious Disease"/>
            <person name="Wu L."/>
            <person name="Ma J."/>
        </authorList>
    </citation>
    <scope>NUCLEOTIDE SEQUENCE [LARGE SCALE GENOMIC DNA]</scope>
    <source>
        <strain evidence="18">KCTC 32239</strain>
    </source>
</reference>
<evidence type="ECO:0000256" key="8">
    <source>
        <dbReference type="ARBA" id="ARBA00022723"/>
    </source>
</evidence>
<keyword evidence="3 15" id="KW-0515">Mutator protein</keyword>
<sequence>MRDDPSLRSRPIAVGGSSEQRGVISTCNYEARHFGVRSAMSSIAAKKLCPDLIILPHRMEAYREASVSMRHIFYQYTDLVEPLSLDEAYLDVSDSEYCGGSATRIAEQIRQRVYDELKLTVSAGVAPNKFLAKVASDWNKPNGLFVITPNAVDSFVLRLPVSKIFGVGKATNTRLAEINIKTCADLRRFSIFELKQRFGQLGVRLYELCRGIDNREVSPSRRRKSLSVENTFPQDLRDLASCLNRLPELLQQLASRLRRIDDDYVVVKIFVKIKFADFTQTTIERSGSTLTPSEFQSLCCDAYARKESPVRLLGVGVRFVDLREDQPFYQLDLFE</sequence>
<gene>
    <name evidence="15 17" type="primary">dinB</name>
    <name evidence="17" type="ORF">GCM10011613_02600</name>
</gene>
<keyword evidence="7 15" id="KW-0235">DNA replication</keyword>
<dbReference type="InterPro" id="IPR050116">
    <property type="entry name" value="DNA_polymerase-Y"/>
</dbReference>
<keyword evidence="12 15" id="KW-0238">DNA-binding</keyword>
<keyword evidence="18" id="KW-1185">Reference proteome</keyword>
<dbReference type="NCBIfam" id="NF002677">
    <property type="entry name" value="PRK02406.1"/>
    <property type="match status" value="1"/>
</dbReference>
<evidence type="ECO:0000256" key="2">
    <source>
        <dbReference type="ARBA" id="ARBA00010945"/>
    </source>
</evidence>
<dbReference type="CDD" id="cd03586">
    <property type="entry name" value="PolY_Pol_IV_kappa"/>
    <property type="match status" value="1"/>
</dbReference>
<dbReference type="Gene3D" id="3.40.1170.60">
    <property type="match status" value="1"/>
</dbReference>
<dbReference type="Gene3D" id="3.30.70.270">
    <property type="match status" value="2"/>
</dbReference>
<dbReference type="SUPFAM" id="SSF100879">
    <property type="entry name" value="Lesion bypass DNA polymerase (Y-family), little finger domain"/>
    <property type="match status" value="1"/>
</dbReference>
<feature type="site" description="Substrate discrimination" evidence="15">
    <location>
        <position position="3"/>
    </location>
</feature>
<dbReference type="InterPro" id="IPR022880">
    <property type="entry name" value="DNApol_IV"/>
</dbReference>
<keyword evidence="9 15" id="KW-0227">DNA damage</keyword>
<comment type="catalytic activity">
    <reaction evidence="14 15">
        <text>DNA(n) + a 2'-deoxyribonucleoside 5'-triphosphate = DNA(n+1) + diphosphate</text>
        <dbReference type="Rhea" id="RHEA:22508"/>
        <dbReference type="Rhea" id="RHEA-COMP:17339"/>
        <dbReference type="Rhea" id="RHEA-COMP:17340"/>
        <dbReference type="ChEBI" id="CHEBI:33019"/>
        <dbReference type="ChEBI" id="CHEBI:61560"/>
        <dbReference type="ChEBI" id="CHEBI:173112"/>
        <dbReference type="EC" id="2.7.7.7"/>
    </reaction>
</comment>
<dbReference type="Proteomes" id="UP000619761">
    <property type="component" value="Unassembled WGS sequence"/>
</dbReference>
<evidence type="ECO:0000256" key="4">
    <source>
        <dbReference type="ARBA" id="ARBA00022490"/>
    </source>
</evidence>
<dbReference type="Pfam" id="PF00817">
    <property type="entry name" value="IMS"/>
    <property type="match status" value="1"/>
</dbReference>
<comment type="caution">
    <text evidence="17">The sequence shown here is derived from an EMBL/GenBank/DDBJ whole genome shotgun (WGS) entry which is preliminary data.</text>
</comment>
<comment type="cofactor">
    <cofactor evidence="15">
        <name>Mg(2+)</name>
        <dbReference type="ChEBI" id="CHEBI:18420"/>
    </cofactor>
    <text evidence="15">Binds 2 magnesium ions per subunit.</text>
</comment>
<keyword evidence="8 15" id="KW-0479">Metal-binding</keyword>
<feature type="binding site" evidence="15">
    <location>
        <position position="86"/>
    </location>
    <ligand>
        <name>Mg(2+)</name>
        <dbReference type="ChEBI" id="CHEBI:18420"/>
    </ligand>
</feature>
<feature type="binding site" evidence="15">
    <location>
        <position position="3"/>
    </location>
    <ligand>
        <name>Mg(2+)</name>
        <dbReference type="ChEBI" id="CHEBI:18420"/>
    </ligand>
</feature>
<keyword evidence="4 15" id="KW-0963">Cytoplasm</keyword>
<dbReference type="EC" id="2.7.7.7" evidence="15"/>
<dbReference type="PROSITE" id="PS50173">
    <property type="entry name" value="UMUC"/>
    <property type="match status" value="1"/>
</dbReference>
<comment type="similarity">
    <text evidence="2 15">Belongs to the DNA polymerase type-Y family.</text>
</comment>
<comment type="function">
    <text evidence="15">Poorly processive, error-prone DNA polymerase involved in untargeted mutagenesis. Copies undamaged DNA at stalled replication forks, which arise in vivo from mismatched or misaligned primer ends. These misaligned primers can be extended by PolIV. Exhibits no 3'-5' exonuclease (proofreading) activity. May be involved in translesional synthesis, in conjunction with the beta clamp from PolIII.</text>
</comment>
<comment type="subunit">
    <text evidence="15">Monomer.</text>
</comment>
<dbReference type="InterPro" id="IPR053848">
    <property type="entry name" value="IMS_HHH_1"/>
</dbReference>
<evidence type="ECO:0000259" key="16">
    <source>
        <dbReference type="PROSITE" id="PS50173"/>
    </source>
</evidence>
<evidence type="ECO:0000256" key="15">
    <source>
        <dbReference type="HAMAP-Rule" id="MF_01113"/>
    </source>
</evidence>
<dbReference type="HAMAP" id="MF_01113">
    <property type="entry name" value="DNApol_IV"/>
    <property type="match status" value="1"/>
</dbReference>
<proteinExistence type="inferred from homology"/>
<evidence type="ECO:0000256" key="12">
    <source>
        <dbReference type="ARBA" id="ARBA00023125"/>
    </source>
</evidence>
<dbReference type="InterPro" id="IPR017961">
    <property type="entry name" value="DNA_pol_Y-fam_little_finger"/>
</dbReference>
<evidence type="ECO:0000256" key="5">
    <source>
        <dbReference type="ARBA" id="ARBA00022679"/>
    </source>
</evidence>
<evidence type="ECO:0000313" key="17">
    <source>
        <dbReference type="EMBL" id="GGY62578.1"/>
    </source>
</evidence>
<dbReference type="Pfam" id="PF11799">
    <property type="entry name" value="IMS_C"/>
    <property type="match status" value="1"/>
</dbReference>
<evidence type="ECO:0000256" key="10">
    <source>
        <dbReference type="ARBA" id="ARBA00022842"/>
    </source>
</evidence>
<keyword evidence="6 15" id="KW-0548">Nucleotidyltransferase</keyword>
<evidence type="ECO:0000256" key="3">
    <source>
        <dbReference type="ARBA" id="ARBA00022457"/>
    </source>
</evidence>
<dbReference type="Pfam" id="PF21999">
    <property type="entry name" value="IMS_HHH_1"/>
    <property type="match status" value="1"/>
</dbReference>
<evidence type="ECO:0000313" key="18">
    <source>
        <dbReference type="Proteomes" id="UP000619761"/>
    </source>
</evidence>
<keyword evidence="13 15" id="KW-0234">DNA repair</keyword>
<dbReference type="InterPro" id="IPR036775">
    <property type="entry name" value="DNA_pol_Y-fam_lit_finger_sf"/>
</dbReference>
<evidence type="ECO:0000256" key="13">
    <source>
        <dbReference type="ARBA" id="ARBA00023204"/>
    </source>
</evidence>
<protein>
    <recommendedName>
        <fullName evidence="15">DNA polymerase IV</fullName>
        <shortName evidence="15">Pol IV</shortName>
        <ecNumber evidence="15">2.7.7.7</ecNumber>
    </recommendedName>
</protein>
<comment type="subcellular location">
    <subcellularLocation>
        <location evidence="1 15">Cytoplasm</location>
    </subcellularLocation>
</comment>
<evidence type="ECO:0000256" key="1">
    <source>
        <dbReference type="ARBA" id="ARBA00004496"/>
    </source>
</evidence>
<evidence type="ECO:0000256" key="14">
    <source>
        <dbReference type="ARBA" id="ARBA00049244"/>
    </source>
</evidence>
<dbReference type="PANTHER" id="PTHR11076">
    <property type="entry name" value="DNA REPAIR POLYMERASE UMUC / TRANSFERASE FAMILY MEMBER"/>
    <property type="match status" value="1"/>
</dbReference>
<dbReference type="InterPro" id="IPR043502">
    <property type="entry name" value="DNA/RNA_pol_sf"/>
</dbReference>
<name>A0ABQ3ANU9_9GAMM</name>
<keyword evidence="5 15" id="KW-0808">Transferase</keyword>
<dbReference type="PANTHER" id="PTHR11076:SF33">
    <property type="entry name" value="DNA POLYMERASE KAPPA"/>
    <property type="match status" value="1"/>
</dbReference>
<keyword evidence="10 15" id="KW-0460">Magnesium</keyword>
<keyword evidence="11 15" id="KW-0239">DNA-directed DNA polymerase</keyword>
<dbReference type="Gene3D" id="1.10.150.20">
    <property type="entry name" value="5' to 3' exonuclease, C-terminal subdomain"/>
    <property type="match status" value="1"/>
</dbReference>
<feature type="active site" evidence="15">
    <location>
        <position position="87"/>
    </location>
</feature>
<feature type="domain" description="UmuC" evidence="16">
    <location>
        <begin position="1"/>
        <end position="168"/>
    </location>
</feature>
<evidence type="ECO:0000256" key="7">
    <source>
        <dbReference type="ARBA" id="ARBA00022705"/>
    </source>
</evidence>
<accession>A0ABQ3ANU9</accession>
<organism evidence="17 18">
    <name type="scientific">Cellvibrio zantedeschiae</name>
    <dbReference type="NCBI Taxonomy" id="1237077"/>
    <lineage>
        <taxon>Bacteria</taxon>
        <taxon>Pseudomonadati</taxon>
        <taxon>Pseudomonadota</taxon>
        <taxon>Gammaproteobacteria</taxon>
        <taxon>Cellvibrionales</taxon>
        <taxon>Cellvibrionaceae</taxon>
        <taxon>Cellvibrio</taxon>
    </lineage>
</organism>
<evidence type="ECO:0000256" key="9">
    <source>
        <dbReference type="ARBA" id="ARBA00022763"/>
    </source>
</evidence>
<dbReference type="EMBL" id="BMYZ01000001">
    <property type="protein sequence ID" value="GGY62578.1"/>
    <property type="molecule type" value="Genomic_DNA"/>
</dbReference>
<evidence type="ECO:0000256" key="11">
    <source>
        <dbReference type="ARBA" id="ARBA00022932"/>
    </source>
</evidence>
<dbReference type="Gene3D" id="3.30.1490.100">
    <property type="entry name" value="DNA polymerase, Y-family, little finger domain"/>
    <property type="match status" value="1"/>
</dbReference>
<dbReference type="InterPro" id="IPR001126">
    <property type="entry name" value="UmuC"/>
</dbReference>
<evidence type="ECO:0000256" key="6">
    <source>
        <dbReference type="ARBA" id="ARBA00022695"/>
    </source>
</evidence>
<dbReference type="InterPro" id="IPR043128">
    <property type="entry name" value="Rev_trsase/Diguanyl_cyclase"/>
</dbReference>